<keyword evidence="3" id="KW-1133">Transmembrane helix</keyword>
<organism evidence="4 5">
    <name type="scientific">Psychrosphaera saromensis</name>
    <dbReference type="NCBI Taxonomy" id="716813"/>
    <lineage>
        <taxon>Bacteria</taxon>
        <taxon>Pseudomonadati</taxon>
        <taxon>Pseudomonadota</taxon>
        <taxon>Gammaproteobacteria</taxon>
        <taxon>Alteromonadales</taxon>
        <taxon>Pseudoalteromonadaceae</taxon>
        <taxon>Psychrosphaera</taxon>
    </lineage>
</organism>
<comment type="caution">
    <text evidence="4">The sequence shown here is derived from an EMBL/GenBank/DDBJ whole genome shotgun (WGS) entry which is preliminary data.</text>
</comment>
<name>A0A2S7URC5_9GAMM</name>
<keyword evidence="3" id="KW-0472">Membrane</keyword>
<dbReference type="RefSeq" id="WP_105050745.1">
    <property type="nucleotide sequence ID" value="NZ_BMYG01000005.1"/>
</dbReference>
<reference evidence="4 5" key="1">
    <citation type="submission" date="2016-12" db="EMBL/GenBank/DDBJ databases">
        <title>Diversity of luminous bacteria.</title>
        <authorList>
            <person name="Yoshizawa S."/>
            <person name="Kogure K."/>
        </authorList>
    </citation>
    <scope>NUCLEOTIDE SEQUENCE [LARGE SCALE GENOMIC DNA]</scope>
    <source>
        <strain evidence="4 5">SA4-48</strain>
    </source>
</reference>
<proteinExistence type="inferred from homology"/>
<evidence type="ECO:0000256" key="3">
    <source>
        <dbReference type="SAM" id="Phobius"/>
    </source>
</evidence>
<dbReference type="PANTHER" id="PTHR30093:SF34">
    <property type="entry name" value="PREPILIN PEPTIDASE-DEPENDENT PROTEIN D"/>
    <property type="match status" value="1"/>
</dbReference>
<evidence type="ECO:0000256" key="2">
    <source>
        <dbReference type="ARBA" id="ARBA00022481"/>
    </source>
</evidence>
<evidence type="ECO:0000256" key="1">
    <source>
        <dbReference type="ARBA" id="ARBA00005233"/>
    </source>
</evidence>
<evidence type="ECO:0000313" key="4">
    <source>
        <dbReference type="EMBL" id="PQJ52289.1"/>
    </source>
</evidence>
<dbReference type="InterPro" id="IPR045584">
    <property type="entry name" value="Pilin-like"/>
</dbReference>
<feature type="transmembrane region" description="Helical" evidence="3">
    <location>
        <begin position="6"/>
        <end position="29"/>
    </location>
</feature>
<dbReference type="EMBL" id="MSCH01000003">
    <property type="protein sequence ID" value="PQJ52289.1"/>
    <property type="molecule type" value="Genomic_DNA"/>
</dbReference>
<dbReference type="Pfam" id="PF07963">
    <property type="entry name" value="N_methyl"/>
    <property type="match status" value="1"/>
</dbReference>
<dbReference type="NCBIfam" id="TIGR02532">
    <property type="entry name" value="IV_pilin_GFxxxE"/>
    <property type="match status" value="1"/>
</dbReference>
<gene>
    <name evidence="4" type="ORF">BTO11_00520</name>
</gene>
<dbReference type="AlphaFoldDB" id="A0A2S7URC5"/>
<protein>
    <recommendedName>
        <fullName evidence="6">Prepilin-type N-terminal cleavage/methylation domain-containing protein</fullName>
    </recommendedName>
</protein>
<dbReference type="PROSITE" id="PS00409">
    <property type="entry name" value="PROKAR_NTER_METHYL"/>
    <property type="match status" value="1"/>
</dbReference>
<dbReference type="Proteomes" id="UP000239007">
    <property type="component" value="Unassembled WGS sequence"/>
</dbReference>
<dbReference type="OrthoDB" id="5918848at2"/>
<accession>A0A2S7URC5</accession>
<keyword evidence="2" id="KW-0488">Methylation</keyword>
<comment type="similarity">
    <text evidence="1">Belongs to the N-Me-Phe pilin family.</text>
</comment>
<sequence>MPSSNIKGFTLIELMIVVTILGILSWLAVPKYQNYSLKATVSTQISSAIRPLQNAIFEYVSYNGELPESFTDLASSGFVDNDGLQYDSATDFANGAVSGIDVSFPTDSSSELILGVKFACTAVSSSCTTVAPKALQTLTAELVISLNDNGSVNILLDPSRDANLAFKGFLPRL</sequence>
<dbReference type="InterPro" id="IPR012902">
    <property type="entry name" value="N_methyl_site"/>
</dbReference>
<dbReference type="SUPFAM" id="SSF54523">
    <property type="entry name" value="Pili subunits"/>
    <property type="match status" value="1"/>
</dbReference>
<dbReference type="Gene3D" id="3.30.700.10">
    <property type="entry name" value="Glycoprotein, Type 4 Pilin"/>
    <property type="match status" value="1"/>
</dbReference>
<keyword evidence="3" id="KW-0812">Transmembrane</keyword>
<evidence type="ECO:0008006" key="6">
    <source>
        <dbReference type="Google" id="ProtNLM"/>
    </source>
</evidence>
<evidence type="ECO:0000313" key="5">
    <source>
        <dbReference type="Proteomes" id="UP000239007"/>
    </source>
</evidence>
<dbReference type="PANTHER" id="PTHR30093">
    <property type="entry name" value="GENERAL SECRETION PATHWAY PROTEIN G"/>
    <property type="match status" value="1"/>
</dbReference>
<keyword evidence="5" id="KW-1185">Reference proteome</keyword>